<evidence type="ECO:0000256" key="1">
    <source>
        <dbReference type="ARBA" id="ARBA00004651"/>
    </source>
</evidence>
<keyword evidence="2 6" id="KW-0812">Transmembrane</keyword>
<feature type="transmembrane region" description="Helical" evidence="6">
    <location>
        <begin position="99"/>
        <end position="118"/>
    </location>
</feature>
<dbReference type="Pfam" id="PF07690">
    <property type="entry name" value="MFS_1"/>
    <property type="match status" value="1"/>
</dbReference>
<keyword evidence="4 6" id="KW-0472">Membrane</keyword>
<accession>A0A0W1KM74</accession>
<organism evidence="8 9">
    <name type="scientific">Trueperella bernardiae</name>
    <dbReference type="NCBI Taxonomy" id="59561"/>
    <lineage>
        <taxon>Bacteria</taxon>
        <taxon>Bacillati</taxon>
        <taxon>Actinomycetota</taxon>
        <taxon>Actinomycetes</taxon>
        <taxon>Actinomycetales</taxon>
        <taxon>Actinomycetaceae</taxon>
        <taxon>Trueperella</taxon>
    </lineage>
</organism>
<evidence type="ECO:0000313" key="8">
    <source>
        <dbReference type="EMBL" id="KTF04751.1"/>
    </source>
</evidence>
<feature type="region of interest" description="Disordered" evidence="5">
    <location>
        <begin position="1"/>
        <end position="23"/>
    </location>
</feature>
<proteinExistence type="predicted"/>
<dbReference type="STRING" id="59561.AQZ59_00051"/>
<feature type="domain" description="Major facilitator superfamily (MFS) profile" evidence="7">
    <location>
        <begin position="33"/>
        <end position="512"/>
    </location>
</feature>
<evidence type="ECO:0000259" key="7">
    <source>
        <dbReference type="PROSITE" id="PS50850"/>
    </source>
</evidence>
<feature type="transmembrane region" description="Helical" evidence="6">
    <location>
        <begin position="383"/>
        <end position="403"/>
    </location>
</feature>
<evidence type="ECO:0000256" key="3">
    <source>
        <dbReference type="ARBA" id="ARBA00022989"/>
    </source>
</evidence>
<feature type="transmembrane region" description="Helical" evidence="6">
    <location>
        <begin position="274"/>
        <end position="293"/>
    </location>
</feature>
<reference evidence="8 9" key="1">
    <citation type="submission" date="2015-11" db="EMBL/GenBank/DDBJ databases">
        <title>Draft Genome Sequence of the Type Strain Trueperella bernardiae LCDC 89-0504T, Isolated from Blood Culture.</title>
        <authorList>
            <person name="Bernier A.-M."/>
            <person name="Bernard K."/>
        </authorList>
    </citation>
    <scope>NUCLEOTIDE SEQUENCE [LARGE SCALE GENOMIC DNA]</scope>
    <source>
        <strain evidence="8 9">LCDC 89-0504</strain>
    </source>
</reference>
<dbReference type="AlphaFoldDB" id="A0A0W1KM74"/>
<evidence type="ECO:0000256" key="6">
    <source>
        <dbReference type="SAM" id="Phobius"/>
    </source>
</evidence>
<feature type="transmembrane region" description="Helical" evidence="6">
    <location>
        <begin position="485"/>
        <end position="508"/>
    </location>
</feature>
<feature type="transmembrane region" description="Helical" evidence="6">
    <location>
        <begin position="352"/>
        <end position="371"/>
    </location>
</feature>
<dbReference type="InterPro" id="IPR011701">
    <property type="entry name" value="MFS"/>
</dbReference>
<dbReference type="PATRIC" id="fig|59561.3.peg.51"/>
<dbReference type="Gene3D" id="1.20.1720.10">
    <property type="entry name" value="Multidrug resistance protein D"/>
    <property type="match status" value="1"/>
</dbReference>
<dbReference type="InterPro" id="IPR020846">
    <property type="entry name" value="MFS_dom"/>
</dbReference>
<dbReference type="GO" id="GO:0005886">
    <property type="term" value="C:plasma membrane"/>
    <property type="evidence" value="ECO:0007669"/>
    <property type="project" value="UniProtKB-SubCell"/>
</dbReference>
<dbReference type="CDD" id="cd17321">
    <property type="entry name" value="MFS_MMR_MDR_like"/>
    <property type="match status" value="1"/>
</dbReference>
<name>A0A0W1KM74_9ACTO</name>
<dbReference type="PANTHER" id="PTHR42718:SF39">
    <property type="entry name" value="ACTINORHODIN TRANSPORTER-RELATED"/>
    <property type="match status" value="1"/>
</dbReference>
<sequence>MAENVSRQPNQPNSNPRHIRVPGSDRVYDRNKLLFVLLVPLMMTLLQVSSVNNILTSIGHAMSASDSQLQWVLSGYALAVGIILVPAGRLGDMFGRSSAFVAGFSLFTLSSLLVGLATDATMLNFMRVLQGAGAGILSPQTTGLIQRYFVGQARAKAFAMFGLVVSMSVAAGPLMSGALVGILGEAAGWRWSFIINFPIGIIGLILAFLWLPFGKERRHVGPHRAEARSEYIEMQEEEGRFYERPKIDLDFLGMVLLALAVVGIMLPFMSTGWAFAWALLPAGVLLLAAWVAWESYYKKIGREPMVNLELFGISTFSWATAITVFQFLGMTSIFVVLALFLQRGLNVSALEVGLVTLPNALVSAYAAVWAGKRVLLKGRAVQAISLALMVIGVLGMMGVIWAIGKGLPFWWLMVPVSVLGFGQGAIGSTNQTLSMLDVPAEHGGTAGGIVQTGQRIATAIGIAMITAVFFQGQHAGSGDTAWYNAIYIAYALVTFILLIALTLAVIFWRKGTAEIKA</sequence>
<evidence type="ECO:0000313" key="9">
    <source>
        <dbReference type="Proteomes" id="UP000054404"/>
    </source>
</evidence>
<keyword evidence="9" id="KW-1185">Reference proteome</keyword>
<protein>
    <submittedName>
        <fullName evidence="8">Putative transport protein HsrA</fullName>
    </submittedName>
</protein>
<feature type="transmembrane region" description="Helical" evidence="6">
    <location>
        <begin position="456"/>
        <end position="473"/>
    </location>
</feature>
<dbReference type="EMBL" id="LNIZ01000001">
    <property type="protein sequence ID" value="KTF04751.1"/>
    <property type="molecule type" value="Genomic_DNA"/>
</dbReference>
<dbReference type="Gene3D" id="1.20.1250.20">
    <property type="entry name" value="MFS general substrate transporter like domains"/>
    <property type="match status" value="1"/>
</dbReference>
<evidence type="ECO:0000256" key="5">
    <source>
        <dbReference type="SAM" id="MobiDB-lite"/>
    </source>
</evidence>
<gene>
    <name evidence="8" type="primary">hsrA</name>
    <name evidence="8" type="ORF">AQZ59_00051</name>
</gene>
<dbReference type="RefSeq" id="WP_062612053.1">
    <property type="nucleotide sequence ID" value="NZ_LNIZ01000001.1"/>
</dbReference>
<evidence type="ECO:0000256" key="2">
    <source>
        <dbReference type="ARBA" id="ARBA00022692"/>
    </source>
</evidence>
<keyword evidence="3 6" id="KW-1133">Transmembrane helix</keyword>
<feature type="transmembrane region" description="Helical" evidence="6">
    <location>
        <begin position="409"/>
        <end position="426"/>
    </location>
</feature>
<dbReference type="OrthoDB" id="9781469at2"/>
<comment type="caution">
    <text evidence="8">The sequence shown here is derived from an EMBL/GenBank/DDBJ whole genome shotgun (WGS) entry which is preliminary data.</text>
</comment>
<feature type="transmembrane region" description="Helical" evidence="6">
    <location>
        <begin position="33"/>
        <end position="49"/>
    </location>
</feature>
<feature type="transmembrane region" description="Helical" evidence="6">
    <location>
        <begin position="69"/>
        <end position="87"/>
    </location>
</feature>
<dbReference type="Proteomes" id="UP000054404">
    <property type="component" value="Unassembled WGS sequence"/>
</dbReference>
<feature type="transmembrane region" description="Helical" evidence="6">
    <location>
        <begin position="157"/>
        <end position="183"/>
    </location>
</feature>
<feature type="transmembrane region" description="Helical" evidence="6">
    <location>
        <begin position="249"/>
        <end position="268"/>
    </location>
</feature>
<comment type="subcellular location">
    <subcellularLocation>
        <location evidence="1">Cell membrane</location>
        <topology evidence="1">Multi-pass membrane protein</topology>
    </subcellularLocation>
</comment>
<dbReference type="InterPro" id="IPR036259">
    <property type="entry name" value="MFS_trans_sf"/>
</dbReference>
<feature type="transmembrane region" description="Helical" evidence="6">
    <location>
        <begin position="124"/>
        <end position="145"/>
    </location>
</feature>
<dbReference type="PANTHER" id="PTHR42718">
    <property type="entry name" value="MAJOR FACILITATOR SUPERFAMILY MULTIDRUG TRANSPORTER MFSC"/>
    <property type="match status" value="1"/>
</dbReference>
<dbReference type="PROSITE" id="PS50850">
    <property type="entry name" value="MFS"/>
    <property type="match status" value="1"/>
</dbReference>
<dbReference type="GO" id="GO:0022857">
    <property type="term" value="F:transmembrane transporter activity"/>
    <property type="evidence" value="ECO:0007669"/>
    <property type="project" value="InterPro"/>
</dbReference>
<feature type="transmembrane region" description="Helical" evidence="6">
    <location>
        <begin position="313"/>
        <end position="340"/>
    </location>
</feature>
<feature type="transmembrane region" description="Helical" evidence="6">
    <location>
        <begin position="189"/>
        <end position="211"/>
    </location>
</feature>
<feature type="compositionally biased region" description="Polar residues" evidence="5">
    <location>
        <begin position="1"/>
        <end position="16"/>
    </location>
</feature>
<evidence type="ECO:0000256" key="4">
    <source>
        <dbReference type="ARBA" id="ARBA00023136"/>
    </source>
</evidence>
<dbReference type="SUPFAM" id="SSF103473">
    <property type="entry name" value="MFS general substrate transporter"/>
    <property type="match status" value="2"/>
</dbReference>